<keyword evidence="2" id="KW-1185">Reference proteome</keyword>
<dbReference type="Proteomes" id="UP000026915">
    <property type="component" value="Chromosome 5"/>
</dbReference>
<dbReference type="PANTHER" id="PTHR47481:SF21">
    <property type="entry name" value="BASIC-LEUCINE ZIPPER TRANSCRIPTION FACTOR Q-RELATED"/>
    <property type="match status" value="1"/>
</dbReference>
<dbReference type="HOGENOM" id="CLU_1771409_0_0_1"/>
<dbReference type="eggNOG" id="ENOG502SFYN">
    <property type="taxonomic scope" value="Eukaryota"/>
</dbReference>
<organism evidence="1 2">
    <name type="scientific">Theobroma cacao</name>
    <name type="common">Cacao</name>
    <name type="synonym">Cocoa</name>
    <dbReference type="NCBI Taxonomy" id="3641"/>
    <lineage>
        <taxon>Eukaryota</taxon>
        <taxon>Viridiplantae</taxon>
        <taxon>Streptophyta</taxon>
        <taxon>Embryophyta</taxon>
        <taxon>Tracheophyta</taxon>
        <taxon>Spermatophyta</taxon>
        <taxon>Magnoliopsida</taxon>
        <taxon>eudicotyledons</taxon>
        <taxon>Gunneridae</taxon>
        <taxon>Pentapetalae</taxon>
        <taxon>rosids</taxon>
        <taxon>malvids</taxon>
        <taxon>Malvales</taxon>
        <taxon>Malvaceae</taxon>
        <taxon>Byttnerioideae</taxon>
        <taxon>Theobroma</taxon>
    </lineage>
</organism>
<dbReference type="PANTHER" id="PTHR47481">
    <property type="match status" value="1"/>
</dbReference>
<name>A0A061ETC3_THECC</name>
<evidence type="ECO:0000313" key="1">
    <source>
        <dbReference type="EMBL" id="EOY07908.1"/>
    </source>
</evidence>
<evidence type="ECO:0000313" key="2">
    <source>
        <dbReference type="Proteomes" id="UP000026915"/>
    </source>
</evidence>
<protein>
    <submittedName>
        <fullName evidence="1">Uncharacterized protein</fullName>
    </submittedName>
</protein>
<dbReference type="EMBL" id="CM001883">
    <property type="protein sequence ID" value="EOY07908.1"/>
    <property type="molecule type" value="Genomic_DNA"/>
</dbReference>
<dbReference type="Pfam" id="PF14223">
    <property type="entry name" value="Retrotran_gag_2"/>
    <property type="match status" value="1"/>
</dbReference>
<dbReference type="OMA" id="ELTIAIW"/>
<gene>
    <name evidence="1" type="ORF">TCM_022227</name>
</gene>
<reference evidence="1 2" key="1">
    <citation type="journal article" date="2013" name="Genome Biol.">
        <title>The genome sequence of the most widely cultivated cacao type and its use to identify candidate genes regulating pod color.</title>
        <authorList>
            <person name="Motamayor J.C."/>
            <person name="Mockaitis K."/>
            <person name="Schmutz J."/>
            <person name="Haiminen N."/>
            <person name="Iii D.L."/>
            <person name="Cornejo O."/>
            <person name="Findley S.D."/>
            <person name="Zheng P."/>
            <person name="Utro F."/>
            <person name="Royaert S."/>
            <person name="Saski C."/>
            <person name="Jenkins J."/>
            <person name="Podicheti R."/>
            <person name="Zhao M."/>
            <person name="Scheffler B.E."/>
            <person name="Stack J.C."/>
            <person name="Feltus F.A."/>
            <person name="Mustiga G.M."/>
            <person name="Amores F."/>
            <person name="Phillips W."/>
            <person name="Marelli J.P."/>
            <person name="May G.D."/>
            <person name="Shapiro H."/>
            <person name="Ma J."/>
            <person name="Bustamante C.D."/>
            <person name="Schnell R.J."/>
            <person name="Main D."/>
            <person name="Gilbert D."/>
            <person name="Parida L."/>
            <person name="Kuhn D.N."/>
        </authorList>
    </citation>
    <scope>NUCLEOTIDE SEQUENCE [LARGE SCALE GENOMIC DNA]</scope>
    <source>
        <strain evidence="2">cv. Matina 1-6</strain>
    </source>
</reference>
<sequence>MASVDYTISPIVATASRHAKPNSVLALPMLTNLNSKLMPLGNSLFSLSLSKSISNYMREVKTLSDEIAVSGAPMNNDELVIKVLSGLDPEYTELTIAIWARDSLIGLEELYDKLLAQEVFLKHEGTKQESMVIIAQLNQCSNTSYGN</sequence>
<dbReference type="InParanoid" id="A0A061ETC3"/>
<proteinExistence type="predicted"/>
<dbReference type="Gramene" id="EOY07908">
    <property type="protein sequence ID" value="EOY07908"/>
    <property type="gene ID" value="TCM_022227"/>
</dbReference>
<dbReference type="AlphaFoldDB" id="A0A061ETC3"/>
<accession>A0A061ETC3</accession>